<dbReference type="AlphaFoldDB" id="A0A0V1JC79"/>
<evidence type="ECO:0000313" key="2">
    <source>
        <dbReference type="Proteomes" id="UP000054805"/>
    </source>
</evidence>
<evidence type="ECO:0000313" key="1">
    <source>
        <dbReference type="EMBL" id="KRZ32543.1"/>
    </source>
</evidence>
<accession>A0A0V1JC79</accession>
<comment type="caution">
    <text evidence="1">The sequence shown here is derived from an EMBL/GenBank/DDBJ whole genome shotgun (WGS) entry which is preliminary data.</text>
</comment>
<organism evidence="1 2">
    <name type="scientific">Trichinella pseudospiralis</name>
    <name type="common">Parasitic roundworm</name>
    <dbReference type="NCBI Taxonomy" id="6337"/>
    <lineage>
        <taxon>Eukaryota</taxon>
        <taxon>Metazoa</taxon>
        <taxon>Ecdysozoa</taxon>
        <taxon>Nematoda</taxon>
        <taxon>Enoplea</taxon>
        <taxon>Dorylaimia</taxon>
        <taxon>Trichinellida</taxon>
        <taxon>Trichinellidae</taxon>
        <taxon>Trichinella</taxon>
    </lineage>
</organism>
<reference evidence="1 2" key="1">
    <citation type="submission" date="2015-01" db="EMBL/GenBank/DDBJ databases">
        <title>Evolution of Trichinella species and genotypes.</title>
        <authorList>
            <person name="Korhonen P.K."/>
            <person name="Edoardo P."/>
            <person name="Giuseppe L.R."/>
            <person name="Gasser R.B."/>
        </authorList>
    </citation>
    <scope>NUCLEOTIDE SEQUENCE [LARGE SCALE GENOMIC DNA]</scope>
    <source>
        <strain evidence="1">ISS588</strain>
    </source>
</reference>
<protein>
    <submittedName>
        <fullName evidence="1">Uncharacterized protein</fullName>
    </submittedName>
</protein>
<dbReference type="EMBL" id="JYDS01000015">
    <property type="protein sequence ID" value="KRZ32543.1"/>
    <property type="molecule type" value="Genomic_DNA"/>
</dbReference>
<proteinExistence type="predicted"/>
<dbReference type="Proteomes" id="UP000054805">
    <property type="component" value="Unassembled WGS sequence"/>
</dbReference>
<name>A0A0V1JC79_TRIPS</name>
<gene>
    <name evidence="1" type="ORF">T4B_2784</name>
</gene>
<keyword evidence="2" id="KW-1185">Reference proteome</keyword>
<sequence>MIALVQHALHVNSWQVAREIPGAFGCNNSAFRSSTKQNSFASRLSLLLTQQQQQQQQQHACTLLVSSTDNVFNKGNLSSSKQFQAMRR</sequence>